<evidence type="ECO:0000313" key="2">
    <source>
        <dbReference type="Proteomes" id="UP000037460"/>
    </source>
</evidence>
<dbReference type="AlphaFoldDB" id="A0A0M0JMS9"/>
<name>A0A0M0JMS9_9EUKA</name>
<dbReference type="OrthoDB" id="2121828at2759"/>
<organism evidence="1 2">
    <name type="scientific">Chrysochromulina tobinii</name>
    <dbReference type="NCBI Taxonomy" id="1460289"/>
    <lineage>
        <taxon>Eukaryota</taxon>
        <taxon>Haptista</taxon>
        <taxon>Haptophyta</taxon>
        <taxon>Prymnesiophyceae</taxon>
        <taxon>Prymnesiales</taxon>
        <taxon>Chrysochromulinaceae</taxon>
        <taxon>Chrysochromulina</taxon>
    </lineage>
</organism>
<accession>A0A0M0JMS9</accession>
<dbReference type="InterPro" id="IPR008972">
    <property type="entry name" value="Cupredoxin"/>
</dbReference>
<sequence>MSDFADSNAGLFGALIVTHSKEQVVDEKDLAPNDVNHEFVLFMGVMDQNKSPYLGLNIAQFAAAPESVDRDHPDFKESNRKHAINGRMYCNLDGLETLIDREARWYVFALGTDDAFASPRWYGHAPLVHGSRTGSVLVQPGTGVVADVVHNNYGQWLFEDQTSDHAHAGAVALFTVHRKIISLCEQTFWNKC</sequence>
<reference evidence="2" key="1">
    <citation type="journal article" date="2015" name="PLoS Genet.">
        <title>Genome Sequence and Transcriptome Analyses of Chrysochromulina tobin: Metabolic Tools for Enhanced Algal Fitness in the Prominent Order Prymnesiales (Haptophyceae).</title>
        <authorList>
            <person name="Hovde B.T."/>
            <person name="Deodato C.R."/>
            <person name="Hunsperger H.M."/>
            <person name="Ryken S.A."/>
            <person name="Yost W."/>
            <person name="Jha R.K."/>
            <person name="Patterson J."/>
            <person name="Monnat R.J. Jr."/>
            <person name="Barlow S.B."/>
            <person name="Starkenburg S.R."/>
            <person name="Cattolico R.A."/>
        </authorList>
    </citation>
    <scope>NUCLEOTIDE SEQUENCE</scope>
    <source>
        <strain evidence="2">CCMP291</strain>
    </source>
</reference>
<dbReference type="EMBL" id="JWZX01002647">
    <property type="protein sequence ID" value="KOO27899.1"/>
    <property type="molecule type" value="Genomic_DNA"/>
</dbReference>
<proteinExistence type="predicted"/>
<keyword evidence="2" id="KW-1185">Reference proteome</keyword>
<comment type="caution">
    <text evidence="1">The sequence shown here is derived from an EMBL/GenBank/DDBJ whole genome shotgun (WGS) entry which is preliminary data.</text>
</comment>
<gene>
    <name evidence="1" type="ORF">Ctob_009432</name>
</gene>
<protein>
    <submittedName>
        <fullName evidence="1">Hephaestin-like protein 1</fullName>
    </submittedName>
</protein>
<dbReference type="Proteomes" id="UP000037460">
    <property type="component" value="Unassembled WGS sequence"/>
</dbReference>
<dbReference type="SUPFAM" id="SSF49503">
    <property type="entry name" value="Cupredoxins"/>
    <property type="match status" value="1"/>
</dbReference>
<evidence type="ECO:0000313" key="1">
    <source>
        <dbReference type="EMBL" id="KOO27899.1"/>
    </source>
</evidence>
<dbReference type="Gene3D" id="2.60.40.420">
    <property type="entry name" value="Cupredoxins - blue copper proteins"/>
    <property type="match status" value="1"/>
</dbReference>